<organism evidence="1 2">
    <name type="scientific">Halopseudomonas litoralis</name>
    <dbReference type="NCBI Taxonomy" id="797277"/>
    <lineage>
        <taxon>Bacteria</taxon>
        <taxon>Pseudomonadati</taxon>
        <taxon>Pseudomonadota</taxon>
        <taxon>Gammaproteobacteria</taxon>
        <taxon>Pseudomonadales</taxon>
        <taxon>Pseudomonadaceae</taxon>
        <taxon>Halopseudomonas</taxon>
    </lineage>
</organism>
<dbReference type="EMBL" id="LT629748">
    <property type="protein sequence ID" value="SDS10464.1"/>
    <property type="molecule type" value="Genomic_DNA"/>
</dbReference>
<keyword evidence="2" id="KW-1185">Reference proteome</keyword>
<name>A0A1H1PH45_9GAMM</name>
<reference evidence="2" key="1">
    <citation type="submission" date="2016-10" db="EMBL/GenBank/DDBJ databases">
        <authorList>
            <person name="Varghese N."/>
            <person name="Submissions S."/>
        </authorList>
    </citation>
    <scope>NUCLEOTIDE SEQUENCE [LARGE SCALE GENOMIC DNA]</scope>
    <source>
        <strain evidence="2">2SM5</strain>
    </source>
</reference>
<gene>
    <name evidence="1" type="ORF">SAMN05216198_1185</name>
</gene>
<dbReference type="STRING" id="797277.SAMN05216198_1185"/>
<evidence type="ECO:0000313" key="2">
    <source>
        <dbReference type="Proteomes" id="UP000243426"/>
    </source>
</evidence>
<proteinExistence type="predicted"/>
<protein>
    <submittedName>
        <fullName evidence="1">Uncharacterized protein</fullName>
    </submittedName>
</protein>
<evidence type="ECO:0000313" key="1">
    <source>
        <dbReference type="EMBL" id="SDS10464.1"/>
    </source>
</evidence>
<accession>A0A1H1PH45</accession>
<dbReference type="AlphaFoldDB" id="A0A1H1PH45"/>
<sequence>MPSIETDCQQSILKLQLREKIPKELMPMGAGLLGMLICRLPNAALSPYSENEAAIQYRS</sequence>
<dbReference type="Proteomes" id="UP000243426">
    <property type="component" value="Chromosome I"/>
</dbReference>